<comment type="similarity">
    <text evidence="8">Belongs to the class-II pyridoxal-phosphate-dependent aminotransferase family. Histidinol-phosphate aminotransferase subfamily.</text>
</comment>
<evidence type="ECO:0000256" key="1">
    <source>
        <dbReference type="ARBA" id="ARBA00001933"/>
    </source>
</evidence>
<name>A0A6A8MAR1_9FIRM</name>
<evidence type="ECO:0000256" key="6">
    <source>
        <dbReference type="ARBA" id="ARBA00022898"/>
    </source>
</evidence>
<dbReference type="InterPro" id="IPR015421">
    <property type="entry name" value="PyrdxlP-dep_Trfase_major"/>
</dbReference>
<dbReference type="EMBL" id="VUNB01000002">
    <property type="protein sequence ID" value="MST68386.1"/>
    <property type="molecule type" value="Genomic_DNA"/>
</dbReference>
<comment type="subunit">
    <text evidence="3 8">Homodimer.</text>
</comment>
<evidence type="ECO:0000256" key="7">
    <source>
        <dbReference type="ARBA" id="ARBA00047481"/>
    </source>
</evidence>
<dbReference type="AlphaFoldDB" id="A0A6A8MAR1"/>
<dbReference type="InterPro" id="IPR015424">
    <property type="entry name" value="PyrdxlP-dep_Trfase"/>
</dbReference>
<dbReference type="InterPro" id="IPR001917">
    <property type="entry name" value="Aminotrans_II_pyridoxalP_BS"/>
</dbReference>
<reference evidence="10" key="1">
    <citation type="submission" date="2019-09" db="EMBL/GenBank/DDBJ databases">
        <title>In-depth cultivation of the pig gut microbiome towards novel bacterial diversity and tailored functional studies.</title>
        <authorList>
            <person name="Wylensek D."/>
            <person name="Hitch T.C.A."/>
            <person name="Clavel T."/>
        </authorList>
    </citation>
    <scope>NUCLEOTIDE SEQUENCE</scope>
    <source>
        <strain evidence="10">RF-744-FAT-WT-3</strain>
    </source>
</reference>
<keyword evidence="5 8" id="KW-0808">Transferase</keyword>
<gene>
    <name evidence="8" type="primary">hisC</name>
    <name evidence="10" type="ORF">FYJ66_02110</name>
</gene>
<dbReference type="InterPro" id="IPR004839">
    <property type="entry name" value="Aminotransferase_I/II_large"/>
</dbReference>
<feature type="modified residue" description="N6-(pyridoxal phosphate)lysine" evidence="8">
    <location>
        <position position="211"/>
    </location>
</feature>
<dbReference type="GO" id="GO:0004400">
    <property type="term" value="F:histidinol-phosphate transaminase activity"/>
    <property type="evidence" value="ECO:0007669"/>
    <property type="project" value="UniProtKB-UniRule"/>
</dbReference>
<evidence type="ECO:0000313" key="10">
    <source>
        <dbReference type="EMBL" id="MST68386.1"/>
    </source>
</evidence>
<protein>
    <recommendedName>
        <fullName evidence="8">Histidinol-phosphate aminotransferase</fullName>
        <ecNumber evidence="8">2.6.1.9</ecNumber>
    </recommendedName>
    <alternativeName>
        <fullName evidence="8">Imidazole acetol-phosphate transaminase</fullName>
    </alternativeName>
</protein>
<evidence type="ECO:0000256" key="2">
    <source>
        <dbReference type="ARBA" id="ARBA00005011"/>
    </source>
</evidence>
<feature type="domain" description="Aminotransferase class I/classII large" evidence="9">
    <location>
        <begin position="25"/>
        <end position="347"/>
    </location>
</feature>
<keyword evidence="4 8" id="KW-0032">Aminotransferase</keyword>
<dbReference type="NCBIfam" id="TIGR01141">
    <property type="entry name" value="hisC"/>
    <property type="match status" value="1"/>
</dbReference>
<dbReference type="PROSITE" id="PS00599">
    <property type="entry name" value="AA_TRANSFER_CLASS_2"/>
    <property type="match status" value="1"/>
</dbReference>
<dbReference type="PANTHER" id="PTHR43643">
    <property type="entry name" value="HISTIDINOL-PHOSPHATE AMINOTRANSFERASE 2"/>
    <property type="match status" value="1"/>
</dbReference>
<dbReference type="Pfam" id="PF00155">
    <property type="entry name" value="Aminotran_1_2"/>
    <property type="match status" value="1"/>
</dbReference>
<dbReference type="SUPFAM" id="SSF53383">
    <property type="entry name" value="PLP-dependent transferases"/>
    <property type="match status" value="1"/>
</dbReference>
<sequence>MSRFLKDRYKSFQSYTPGEQPQDQEYIKLNTNESPYPPAPEVIRALNETDLEKLRLYPDPTGRKLKEKIAALYDVKPENVFLSNGSDDILNFSFMAFNDADDNLIFPDITYSFYKVIAGLHDVSYREVPLKEDFTIDVDGFCSDTRSNVVIPNPNAPTGIELGLDSIRRIAEAGRDRLVLVDEAYVDFGGTSAVPLTKEYDNILVSQTFSKSRSFAGGRLGFAMGNESLIKDLELIQYSTNPYNVNRLSMILAEASLDADDYYKENSMKIQKTRQWTASALESLGAKVLPSKANFVFASVPAMSGQDLYSGLKKRGILIRHWNQPRIENWVRITIGTDQQMEKLAEAMKEMLK</sequence>
<dbReference type="InterPro" id="IPR050106">
    <property type="entry name" value="HistidinolP_aminotransfase"/>
</dbReference>
<keyword evidence="8" id="KW-0028">Amino-acid biosynthesis</keyword>
<dbReference type="PANTHER" id="PTHR43643:SF3">
    <property type="entry name" value="HISTIDINOL-PHOSPHATE AMINOTRANSFERASE"/>
    <property type="match status" value="1"/>
</dbReference>
<dbReference type="HAMAP" id="MF_01023">
    <property type="entry name" value="HisC_aminotrans_2"/>
    <property type="match status" value="1"/>
</dbReference>
<evidence type="ECO:0000256" key="5">
    <source>
        <dbReference type="ARBA" id="ARBA00022679"/>
    </source>
</evidence>
<organism evidence="10">
    <name type="scientific">Baileyella intestinalis</name>
    <dbReference type="NCBI Taxonomy" id="2606709"/>
    <lineage>
        <taxon>Bacteria</taxon>
        <taxon>Bacillati</taxon>
        <taxon>Bacillota</taxon>
        <taxon>Clostridia</taxon>
        <taxon>Peptostreptococcales</taxon>
        <taxon>Anaerovoracaceae</taxon>
        <taxon>Baileyella</taxon>
    </lineage>
</organism>
<comment type="cofactor">
    <cofactor evidence="1 8">
        <name>pyridoxal 5'-phosphate</name>
        <dbReference type="ChEBI" id="CHEBI:597326"/>
    </cofactor>
</comment>
<evidence type="ECO:0000259" key="9">
    <source>
        <dbReference type="Pfam" id="PF00155"/>
    </source>
</evidence>
<comment type="pathway">
    <text evidence="2 8">Amino-acid biosynthesis; L-histidine biosynthesis; L-histidine from 5-phospho-alpha-D-ribose 1-diphosphate: step 7/9.</text>
</comment>
<evidence type="ECO:0000256" key="3">
    <source>
        <dbReference type="ARBA" id="ARBA00011738"/>
    </source>
</evidence>
<dbReference type="GO" id="GO:0030170">
    <property type="term" value="F:pyridoxal phosphate binding"/>
    <property type="evidence" value="ECO:0007669"/>
    <property type="project" value="InterPro"/>
</dbReference>
<dbReference type="CDD" id="cd00609">
    <property type="entry name" value="AAT_like"/>
    <property type="match status" value="1"/>
</dbReference>
<dbReference type="Gene3D" id="3.40.640.10">
    <property type="entry name" value="Type I PLP-dependent aspartate aminotransferase-like (Major domain)"/>
    <property type="match status" value="1"/>
</dbReference>
<proteinExistence type="inferred from homology"/>
<evidence type="ECO:0000256" key="4">
    <source>
        <dbReference type="ARBA" id="ARBA00022576"/>
    </source>
</evidence>
<dbReference type="UniPathway" id="UPA00031">
    <property type="reaction ID" value="UER00012"/>
</dbReference>
<comment type="caution">
    <text evidence="10">The sequence shown here is derived from an EMBL/GenBank/DDBJ whole genome shotgun (WGS) entry which is preliminary data.</text>
</comment>
<dbReference type="EC" id="2.6.1.9" evidence="8"/>
<accession>A0A6A8MAR1</accession>
<dbReference type="InterPro" id="IPR005861">
    <property type="entry name" value="HisP_aminotrans"/>
</dbReference>
<dbReference type="RefSeq" id="WP_154571867.1">
    <property type="nucleotide sequence ID" value="NZ_VUNB01000002.1"/>
</dbReference>
<dbReference type="Gene3D" id="3.90.1150.10">
    <property type="entry name" value="Aspartate Aminotransferase, domain 1"/>
    <property type="match status" value="1"/>
</dbReference>
<dbReference type="InterPro" id="IPR015422">
    <property type="entry name" value="PyrdxlP-dep_Trfase_small"/>
</dbReference>
<evidence type="ECO:0000256" key="8">
    <source>
        <dbReference type="HAMAP-Rule" id="MF_01023"/>
    </source>
</evidence>
<keyword evidence="6 8" id="KW-0663">Pyridoxal phosphate</keyword>
<keyword evidence="8" id="KW-0368">Histidine biosynthesis</keyword>
<dbReference type="GO" id="GO:0000105">
    <property type="term" value="P:L-histidine biosynthetic process"/>
    <property type="evidence" value="ECO:0007669"/>
    <property type="project" value="UniProtKB-UniRule"/>
</dbReference>
<comment type="catalytic activity">
    <reaction evidence="7 8">
        <text>L-histidinol phosphate + 2-oxoglutarate = 3-(imidazol-4-yl)-2-oxopropyl phosphate + L-glutamate</text>
        <dbReference type="Rhea" id="RHEA:23744"/>
        <dbReference type="ChEBI" id="CHEBI:16810"/>
        <dbReference type="ChEBI" id="CHEBI:29985"/>
        <dbReference type="ChEBI" id="CHEBI:57766"/>
        <dbReference type="ChEBI" id="CHEBI:57980"/>
        <dbReference type="EC" id="2.6.1.9"/>
    </reaction>
</comment>